<keyword evidence="2" id="KW-1185">Reference proteome</keyword>
<evidence type="ECO:0000313" key="1">
    <source>
        <dbReference type="EMBL" id="KAJ9095881.1"/>
    </source>
</evidence>
<accession>A0ACC2VAH6</accession>
<protein>
    <submittedName>
        <fullName evidence="1">Uncharacterized protein</fullName>
    </submittedName>
</protein>
<dbReference type="EMBL" id="JASBWR010000097">
    <property type="protein sequence ID" value="KAJ9095881.1"/>
    <property type="molecule type" value="Genomic_DNA"/>
</dbReference>
<gene>
    <name evidence="1" type="ORF">QFC19_007370</name>
</gene>
<evidence type="ECO:0000313" key="2">
    <source>
        <dbReference type="Proteomes" id="UP001241377"/>
    </source>
</evidence>
<reference evidence="1" key="1">
    <citation type="submission" date="2023-04" db="EMBL/GenBank/DDBJ databases">
        <title>Draft Genome sequencing of Naganishia species isolated from polar environments using Oxford Nanopore Technology.</title>
        <authorList>
            <person name="Leo P."/>
            <person name="Venkateswaran K."/>
        </authorList>
    </citation>
    <scope>NUCLEOTIDE SEQUENCE</scope>
    <source>
        <strain evidence="1">MNA-CCFEE 5261</strain>
    </source>
</reference>
<dbReference type="Proteomes" id="UP001241377">
    <property type="component" value="Unassembled WGS sequence"/>
</dbReference>
<organism evidence="1 2">
    <name type="scientific">Naganishia cerealis</name>
    <dbReference type="NCBI Taxonomy" id="610337"/>
    <lineage>
        <taxon>Eukaryota</taxon>
        <taxon>Fungi</taxon>
        <taxon>Dikarya</taxon>
        <taxon>Basidiomycota</taxon>
        <taxon>Agaricomycotina</taxon>
        <taxon>Tremellomycetes</taxon>
        <taxon>Filobasidiales</taxon>
        <taxon>Filobasidiaceae</taxon>
        <taxon>Naganishia</taxon>
    </lineage>
</organism>
<name>A0ACC2VAH6_9TREE</name>
<proteinExistence type="predicted"/>
<sequence>MAEPTGASRRSLQMPDQIHAWRHNIGEASGRILHNILGDAEIEQIEHFKYEQNLQRKLTVTSVIGLGFSLMGVPFGLSSTLWISLTDGGNVTLLYGWIIVVFFSLCVVLSLSEIISKYPTSGGVYHFSAILANEKHSLRSSWFTGWLLLIGTMTYAVSIMFSGAQFILSIFGLKDAYYKENVLYVLLVYMGLLLVCGLINRQFSGQLERINKLCILWSIYTVLAIDFLLIFYAKRTNSIKEILTNFDNSRSGWPDPVAFMVGLQSSSFTLTGYGMLFSMTDEVKNPERNMPKGAISATFLAGVMGIIFIIPILTILPELTLLLDKTPEVMPMDLVFKIATESYIISFLLALLLVGTLFFQAIGSLTTASRATYAFARDGGLPFKHLWVEVDAIEESIVPKNALYLSMVVCAALSLLALVSASAFNAFLGASVICLALANGVPILLSMLNGRKSIKGGAFRLSVFGWAINGLSIFWIAFLTVILCMPPAIKHLTWFSMNYALVVIAAFMALASIGYATWGSKSFTGPLIDTDYFELHNLSARNMVNNDAFVPGSDEDKDDEDQDDTFVHGGPSAKSEEDEDNQNFQVLPDDTDNEVLFERRSEDMENTK</sequence>
<comment type="caution">
    <text evidence="1">The sequence shown here is derived from an EMBL/GenBank/DDBJ whole genome shotgun (WGS) entry which is preliminary data.</text>
</comment>